<evidence type="ECO:0000313" key="2">
    <source>
        <dbReference type="EMBL" id="TCL72455.1"/>
    </source>
</evidence>
<gene>
    <name evidence="2" type="ORF">EDC14_1006170</name>
</gene>
<dbReference type="Proteomes" id="UP000295008">
    <property type="component" value="Unassembled WGS sequence"/>
</dbReference>
<name>A0A4R1S012_HYDET</name>
<organism evidence="2 3">
    <name type="scientific">Hydrogenispora ethanolica</name>
    <dbReference type="NCBI Taxonomy" id="1082276"/>
    <lineage>
        <taxon>Bacteria</taxon>
        <taxon>Bacillati</taxon>
        <taxon>Bacillota</taxon>
        <taxon>Hydrogenispora</taxon>
    </lineage>
</organism>
<dbReference type="EMBL" id="SLUN01000006">
    <property type="protein sequence ID" value="TCL72455.1"/>
    <property type="molecule type" value="Genomic_DNA"/>
</dbReference>
<dbReference type="Pfam" id="PF21758">
    <property type="entry name" value="PAC_bac"/>
    <property type="match status" value="1"/>
</dbReference>
<dbReference type="InterPro" id="IPR048844">
    <property type="entry name" value="LpdD_chaperone-like"/>
</dbReference>
<dbReference type="AlphaFoldDB" id="A0A4R1S012"/>
<proteinExistence type="predicted"/>
<dbReference type="OrthoDB" id="5878625at2"/>
<keyword evidence="3" id="KW-1185">Reference proteome</keyword>
<reference evidence="2 3" key="1">
    <citation type="submission" date="2019-03" db="EMBL/GenBank/DDBJ databases">
        <title>Genomic Encyclopedia of Type Strains, Phase IV (KMG-IV): sequencing the most valuable type-strain genomes for metagenomic binning, comparative biology and taxonomic classification.</title>
        <authorList>
            <person name="Goeker M."/>
        </authorList>
    </citation>
    <scope>NUCLEOTIDE SEQUENCE [LARGE SCALE GENOMIC DNA]</scope>
    <source>
        <strain evidence="2 3">LX-B</strain>
    </source>
</reference>
<accession>A0A4R1S012</accession>
<evidence type="ECO:0000259" key="1">
    <source>
        <dbReference type="Pfam" id="PF21758"/>
    </source>
</evidence>
<feature type="domain" description="Prenylated flavin chaperone LpdD-like" evidence="1">
    <location>
        <begin position="12"/>
        <end position="124"/>
    </location>
</feature>
<comment type="caution">
    <text evidence="2">The sequence shown here is derived from an EMBL/GenBank/DDBJ whole genome shotgun (WGS) entry which is preliminary data.</text>
</comment>
<sequence length="127" mass="13693">MIRRFHVQAGQWPHGVEAEVILCGDDLSVYIGGGQTYHIGATALAVPRKSLADAESTSASASVLCVVGHKEDELARKAALKLAAWLQRTVNVTVGMHMDRATPADIQILSENYEKVLVEIKTKLASP</sequence>
<dbReference type="RefSeq" id="WP_132013665.1">
    <property type="nucleotide sequence ID" value="NZ_SLUN01000006.1"/>
</dbReference>
<protein>
    <recommendedName>
        <fullName evidence="1">Prenylated flavin chaperone LpdD-like domain-containing protein</fullName>
    </recommendedName>
</protein>
<evidence type="ECO:0000313" key="3">
    <source>
        <dbReference type="Proteomes" id="UP000295008"/>
    </source>
</evidence>